<feature type="compositionally biased region" description="Basic and acidic residues" evidence="1">
    <location>
        <begin position="1"/>
        <end position="17"/>
    </location>
</feature>
<dbReference type="AlphaFoldDB" id="A0AAW7MGK9"/>
<dbReference type="EMBL" id="QAIC01000022">
    <property type="protein sequence ID" value="MDN4571899.1"/>
    <property type="molecule type" value="Genomic_DNA"/>
</dbReference>
<proteinExistence type="predicted"/>
<sequence length="129" mass="14316">MRSGAEGEHRTGEDTAKRTLAGRRWRATVAIRARTKGIGGPADAYRSYRKRRAASAFTWPQARSVQVVERSNAERALGIDARRGETATRARCVARKPGPARRVTPERFVSWLRCSTHGTIPRSTKPANC</sequence>
<evidence type="ECO:0000313" key="3">
    <source>
        <dbReference type="EMBL" id="MDN4581353.1"/>
    </source>
</evidence>
<evidence type="ECO:0000313" key="4">
    <source>
        <dbReference type="Proteomes" id="UP001172788"/>
    </source>
</evidence>
<dbReference type="EMBL" id="QAID01000046">
    <property type="protein sequence ID" value="MDN4581353.1"/>
    <property type="molecule type" value="Genomic_DNA"/>
</dbReference>
<feature type="region of interest" description="Disordered" evidence="1">
    <location>
        <begin position="1"/>
        <end position="20"/>
    </location>
</feature>
<dbReference type="Proteomes" id="UP001172788">
    <property type="component" value="Unassembled WGS sequence"/>
</dbReference>
<protein>
    <submittedName>
        <fullName evidence="2">Uncharacterized protein</fullName>
    </submittedName>
</protein>
<organism evidence="2 5">
    <name type="scientific">Pandoraea cepalis</name>
    <dbReference type="NCBI Taxonomy" id="2508294"/>
    <lineage>
        <taxon>Bacteria</taxon>
        <taxon>Pseudomonadati</taxon>
        <taxon>Pseudomonadota</taxon>
        <taxon>Betaproteobacteria</taxon>
        <taxon>Burkholderiales</taxon>
        <taxon>Burkholderiaceae</taxon>
        <taxon>Pandoraea</taxon>
    </lineage>
</organism>
<evidence type="ECO:0000256" key="1">
    <source>
        <dbReference type="SAM" id="MobiDB-lite"/>
    </source>
</evidence>
<comment type="caution">
    <text evidence="2">The sequence shown here is derived from an EMBL/GenBank/DDBJ whole genome shotgun (WGS) entry which is preliminary data.</text>
</comment>
<evidence type="ECO:0000313" key="5">
    <source>
        <dbReference type="Proteomes" id="UP001172791"/>
    </source>
</evidence>
<reference evidence="2" key="1">
    <citation type="submission" date="2018-04" db="EMBL/GenBank/DDBJ databases">
        <authorList>
            <person name="Jy Z."/>
        </authorList>
    </citation>
    <scope>NUCLEOTIDE SEQUENCE</scope>
    <source>
        <strain evidence="3">AS13</strain>
        <strain evidence="2">LA18</strain>
    </source>
</reference>
<name>A0AAW7MGK9_9BURK</name>
<gene>
    <name evidence="2" type="ORF">DBA34_01265</name>
    <name evidence="3" type="ORF">DBB29_24890</name>
</gene>
<accession>A0AAW7MGK9</accession>
<evidence type="ECO:0000313" key="2">
    <source>
        <dbReference type="EMBL" id="MDN4571899.1"/>
    </source>
</evidence>
<dbReference type="Proteomes" id="UP001172791">
    <property type="component" value="Unassembled WGS sequence"/>
</dbReference>
<keyword evidence="4" id="KW-1185">Reference proteome</keyword>